<gene>
    <name evidence="2" type="ORF">PHYPA_026803</name>
</gene>
<dbReference type="Pfam" id="PF25597">
    <property type="entry name" value="SH3_retrovirus"/>
    <property type="match status" value="1"/>
</dbReference>
<proteinExistence type="predicted"/>
<dbReference type="Gramene" id="Pp3c22_6920V3.1">
    <property type="protein sequence ID" value="Pp3c22_6920V3.1"/>
    <property type="gene ID" value="Pp3c22_6920"/>
</dbReference>
<dbReference type="EnsemblPlants" id="Pp3c22_6920V3.1">
    <property type="protein sequence ID" value="Pp3c22_6920V3.1"/>
    <property type="gene ID" value="Pp3c22_6920"/>
</dbReference>
<organism evidence="2">
    <name type="scientific">Physcomitrium patens</name>
    <name type="common">Spreading-leaved earth moss</name>
    <name type="synonym">Physcomitrella patens</name>
    <dbReference type="NCBI Taxonomy" id="3218"/>
    <lineage>
        <taxon>Eukaryota</taxon>
        <taxon>Viridiplantae</taxon>
        <taxon>Streptophyta</taxon>
        <taxon>Embryophyta</taxon>
        <taxon>Bryophyta</taxon>
        <taxon>Bryophytina</taxon>
        <taxon>Bryopsida</taxon>
        <taxon>Funariidae</taxon>
        <taxon>Funariales</taxon>
        <taxon>Funariaceae</taxon>
        <taxon>Physcomitrium</taxon>
    </lineage>
</organism>
<reference evidence="3" key="3">
    <citation type="submission" date="2020-12" db="UniProtKB">
        <authorList>
            <consortium name="EnsemblPlants"/>
        </authorList>
    </citation>
    <scope>IDENTIFICATION</scope>
</reference>
<accession>A0A2K1IMI3</accession>
<reference evidence="2 4" key="2">
    <citation type="journal article" date="2018" name="Plant J.">
        <title>The Physcomitrella patens chromosome-scale assembly reveals moss genome structure and evolution.</title>
        <authorList>
            <person name="Lang D."/>
            <person name="Ullrich K.K."/>
            <person name="Murat F."/>
            <person name="Fuchs J."/>
            <person name="Jenkins J."/>
            <person name="Haas F.B."/>
            <person name="Piednoel M."/>
            <person name="Gundlach H."/>
            <person name="Van Bel M."/>
            <person name="Meyberg R."/>
            <person name="Vives C."/>
            <person name="Morata J."/>
            <person name="Symeonidi A."/>
            <person name="Hiss M."/>
            <person name="Muchero W."/>
            <person name="Kamisugi Y."/>
            <person name="Saleh O."/>
            <person name="Blanc G."/>
            <person name="Decker E.L."/>
            <person name="van Gessel N."/>
            <person name="Grimwood J."/>
            <person name="Hayes R.D."/>
            <person name="Graham S.W."/>
            <person name="Gunter L.E."/>
            <person name="McDaniel S.F."/>
            <person name="Hoernstein S.N.W."/>
            <person name="Larsson A."/>
            <person name="Li F.W."/>
            <person name="Perroud P.F."/>
            <person name="Phillips J."/>
            <person name="Ranjan P."/>
            <person name="Rokshar D.S."/>
            <person name="Rothfels C.J."/>
            <person name="Schneider L."/>
            <person name="Shu S."/>
            <person name="Stevenson D.W."/>
            <person name="Thummler F."/>
            <person name="Tillich M."/>
            <person name="Villarreal Aguilar J.C."/>
            <person name="Widiez T."/>
            <person name="Wong G.K."/>
            <person name="Wymore A."/>
            <person name="Zhang Y."/>
            <person name="Zimmer A.D."/>
            <person name="Quatrano R.S."/>
            <person name="Mayer K.F.X."/>
            <person name="Goodstein D."/>
            <person name="Casacuberta J.M."/>
            <person name="Vandepoele K."/>
            <person name="Reski R."/>
            <person name="Cuming A.C."/>
            <person name="Tuskan G.A."/>
            <person name="Maumus F."/>
            <person name="Salse J."/>
            <person name="Schmutz J."/>
            <person name="Rensing S.A."/>
        </authorList>
    </citation>
    <scope>NUCLEOTIDE SEQUENCE [LARGE SCALE GENOMIC DNA]</scope>
    <source>
        <strain evidence="3 4">cv. Gransden 2004</strain>
    </source>
</reference>
<evidence type="ECO:0000313" key="2">
    <source>
        <dbReference type="EMBL" id="PNR30487.1"/>
    </source>
</evidence>
<evidence type="ECO:0000313" key="3">
    <source>
        <dbReference type="EnsemblPlants" id="Pp3c22_6920V3.1"/>
    </source>
</evidence>
<dbReference type="InParanoid" id="A0A2K1IMI3"/>
<protein>
    <recommendedName>
        <fullName evidence="1">Retroviral polymerase SH3-like domain-containing protein</fullName>
    </recommendedName>
</protein>
<evidence type="ECO:0000313" key="4">
    <source>
        <dbReference type="Proteomes" id="UP000006727"/>
    </source>
</evidence>
<name>A0A2K1IMI3_PHYPA</name>
<feature type="domain" description="Retroviral polymerase SH3-like" evidence="1">
    <location>
        <begin position="18"/>
        <end position="51"/>
    </location>
</feature>
<sequence length="149" mass="17395">MRSSFKSETSNIQTISKGYRKESKAYRLMNVKNQKIIISRDVIFNENLHDPQATYLQKDNKEFLIDLELFKHPTTTIKTNQQNIPLVQGMSSPPILHLQDNYEFDQHLLHIMFLNMAEQPPSQIDIINNFSQLSLSNDDEILPLEHIKV</sequence>
<dbReference type="EMBL" id="ABEU02000022">
    <property type="protein sequence ID" value="PNR30487.1"/>
    <property type="molecule type" value="Genomic_DNA"/>
</dbReference>
<evidence type="ECO:0000259" key="1">
    <source>
        <dbReference type="Pfam" id="PF25597"/>
    </source>
</evidence>
<dbReference type="InterPro" id="IPR057670">
    <property type="entry name" value="SH3_retrovirus"/>
</dbReference>
<reference evidence="2 4" key="1">
    <citation type="journal article" date="2008" name="Science">
        <title>The Physcomitrella genome reveals evolutionary insights into the conquest of land by plants.</title>
        <authorList>
            <person name="Rensing S."/>
            <person name="Lang D."/>
            <person name="Zimmer A."/>
            <person name="Terry A."/>
            <person name="Salamov A."/>
            <person name="Shapiro H."/>
            <person name="Nishiyama T."/>
            <person name="Perroud P.-F."/>
            <person name="Lindquist E."/>
            <person name="Kamisugi Y."/>
            <person name="Tanahashi T."/>
            <person name="Sakakibara K."/>
            <person name="Fujita T."/>
            <person name="Oishi K."/>
            <person name="Shin-I T."/>
            <person name="Kuroki Y."/>
            <person name="Toyoda A."/>
            <person name="Suzuki Y."/>
            <person name="Hashimoto A."/>
            <person name="Yamaguchi K."/>
            <person name="Sugano A."/>
            <person name="Kohara Y."/>
            <person name="Fujiyama A."/>
            <person name="Anterola A."/>
            <person name="Aoki S."/>
            <person name="Ashton N."/>
            <person name="Barbazuk W.B."/>
            <person name="Barker E."/>
            <person name="Bennetzen J."/>
            <person name="Bezanilla M."/>
            <person name="Blankenship R."/>
            <person name="Cho S.H."/>
            <person name="Dutcher S."/>
            <person name="Estelle M."/>
            <person name="Fawcett J.A."/>
            <person name="Gundlach H."/>
            <person name="Hanada K."/>
            <person name="Heyl A."/>
            <person name="Hicks K.A."/>
            <person name="Hugh J."/>
            <person name="Lohr M."/>
            <person name="Mayer K."/>
            <person name="Melkozernov A."/>
            <person name="Murata T."/>
            <person name="Nelson D."/>
            <person name="Pils B."/>
            <person name="Prigge M."/>
            <person name="Reiss B."/>
            <person name="Renner T."/>
            <person name="Rombauts S."/>
            <person name="Rushton P."/>
            <person name="Sanderfoot A."/>
            <person name="Schween G."/>
            <person name="Shiu S.-H."/>
            <person name="Stueber K."/>
            <person name="Theodoulou F.L."/>
            <person name="Tu H."/>
            <person name="Van de Peer Y."/>
            <person name="Verrier P.J."/>
            <person name="Waters E."/>
            <person name="Wood A."/>
            <person name="Yang L."/>
            <person name="Cove D."/>
            <person name="Cuming A."/>
            <person name="Hasebe M."/>
            <person name="Lucas S."/>
            <person name="Mishler D.B."/>
            <person name="Reski R."/>
            <person name="Grigoriev I."/>
            <person name="Quatrano R.S."/>
            <person name="Boore J.L."/>
        </authorList>
    </citation>
    <scope>NUCLEOTIDE SEQUENCE [LARGE SCALE GENOMIC DNA]</scope>
    <source>
        <strain evidence="3 4">cv. Gransden 2004</strain>
    </source>
</reference>
<keyword evidence="4" id="KW-1185">Reference proteome</keyword>
<dbReference type="Proteomes" id="UP000006727">
    <property type="component" value="Chromosome 22"/>
</dbReference>
<dbReference type="AlphaFoldDB" id="A0A2K1IMI3"/>